<keyword evidence="3" id="KW-1185">Reference proteome</keyword>
<evidence type="ECO:0000313" key="2">
    <source>
        <dbReference type="EMBL" id="QTA38098.1"/>
    </source>
</evidence>
<dbReference type="SUPFAM" id="SSF55315">
    <property type="entry name" value="L30e-like"/>
    <property type="match status" value="1"/>
</dbReference>
<dbReference type="Pfam" id="PF01248">
    <property type="entry name" value="Ribosomal_L7Ae"/>
    <property type="match status" value="1"/>
</dbReference>
<name>A0ABX7S695_9BACT</name>
<reference evidence="2 3" key="1">
    <citation type="submission" date="2021-03" db="EMBL/GenBank/DDBJ databases">
        <title>Thermosipho ferrireducens sp.nov., an anaerobic thermophilic iron-reducing bacterium isolated from a deep-sea hydrothermal sulfide deposits.</title>
        <authorList>
            <person name="Zeng X."/>
            <person name="Chen Y."/>
            <person name="Shao Z."/>
        </authorList>
    </citation>
    <scope>NUCLEOTIDE SEQUENCE [LARGE SCALE GENOMIC DNA]</scope>
    <source>
        <strain evidence="2 3">JL129W03</strain>
    </source>
</reference>
<proteinExistence type="predicted"/>
<dbReference type="RefSeq" id="WP_207566819.1">
    <property type="nucleotide sequence ID" value="NZ_CP071446.1"/>
</dbReference>
<dbReference type="Proteomes" id="UP000671862">
    <property type="component" value="Chromosome"/>
</dbReference>
<sequence length="106" mass="11986">MNEAKILSLLGFASKAKKLVYGKDNIRDYIKNKRLKRKVIIIASDAGERVKKDIKIRCEISNVPIIELSTKERLSQATGMLNIAVLGIKDENMVASIINIFREKNQ</sequence>
<dbReference type="Gene3D" id="3.30.1330.30">
    <property type="match status" value="1"/>
</dbReference>
<feature type="domain" description="Ribosomal protein eL8/eL30/eS12/Gadd45" evidence="1">
    <location>
        <begin position="5"/>
        <end position="92"/>
    </location>
</feature>
<dbReference type="InterPro" id="IPR004038">
    <property type="entry name" value="Ribosomal_eL8/eL30/eS12/Gad45"/>
</dbReference>
<gene>
    <name evidence="2" type="ORF">JYK00_00695</name>
</gene>
<accession>A0ABX7S695</accession>
<evidence type="ECO:0000313" key="3">
    <source>
        <dbReference type="Proteomes" id="UP000671862"/>
    </source>
</evidence>
<dbReference type="EMBL" id="CP071446">
    <property type="protein sequence ID" value="QTA38098.1"/>
    <property type="molecule type" value="Genomic_DNA"/>
</dbReference>
<dbReference type="InterPro" id="IPR029064">
    <property type="entry name" value="Ribosomal_eL30-like_sf"/>
</dbReference>
<organism evidence="2 3">
    <name type="scientific">Thermosipho ferrireducens</name>
    <dbReference type="NCBI Taxonomy" id="2571116"/>
    <lineage>
        <taxon>Bacteria</taxon>
        <taxon>Thermotogati</taxon>
        <taxon>Thermotogota</taxon>
        <taxon>Thermotogae</taxon>
        <taxon>Thermotogales</taxon>
        <taxon>Fervidobacteriaceae</taxon>
        <taxon>Thermosipho</taxon>
    </lineage>
</organism>
<evidence type="ECO:0000259" key="1">
    <source>
        <dbReference type="Pfam" id="PF01248"/>
    </source>
</evidence>
<protein>
    <submittedName>
        <fullName evidence="2">Ribosomal L7Ae/L30e/S12e/Gadd45 family protein</fullName>
    </submittedName>
</protein>